<feature type="domain" description="NERD" evidence="1">
    <location>
        <begin position="62"/>
        <end position="179"/>
    </location>
</feature>
<dbReference type="Pfam" id="PF08378">
    <property type="entry name" value="NERD"/>
    <property type="match status" value="1"/>
</dbReference>
<accession>A0ABW2NH64</accession>
<evidence type="ECO:0000313" key="3">
    <source>
        <dbReference type="Proteomes" id="UP001596483"/>
    </source>
</evidence>
<dbReference type="EMBL" id="JBHTCT010000012">
    <property type="protein sequence ID" value="MFC7364723.1"/>
    <property type="molecule type" value="Genomic_DNA"/>
</dbReference>
<proteinExistence type="predicted"/>
<reference evidence="3" key="1">
    <citation type="journal article" date="2019" name="Int. J. Syst. Evol. Microbiol.">
        <title>The Global Catalogue of Microorganisms (GCM) 10K type strain sequencing project: providing services to taxonomists for standard genome sequencing and annotation.</title>
        <authorList>
            <consortium name="The Broad Institute Genomics Platform"/>
            <consortium name="The Broad Institute Genome Sequencing Center for Infectious Disease"/>
            <person name="Wu L."/>
            <person name="Ma J."/>
        </authorList>
    </citation>
    <scope>NUCLEOTIDE SEQUENCE [LARGE SCALE GENOMIC DNA]</scope>
    <source>
        <strain evidence="3">JCM 4738</strain>
    </source>
</reference>
<evidence type="ECO:0000259" key="1">
    <source>
        <dbReference type="PROSITE" id="PS50965"/>
    </source>
</evidence>
<keyword evidence="3" id="KW-1185">Reference proteome</keyword>
<sequence>MTPITCLIRRADGGFSFWKGGRVMGKRSIPERLAALAVLESRVSDRHPAYERIRADLEMRLAGYAGEKKADFYLEEARLKQKPVVLKDVMIPSGGKQVQVDTLVLHPAFVLVLEVKNMTGELYFDDATGQFYRFINGVREGMRNPEDQINRAIAATERFLASIDLPVRVHGAIVLASYNGLVAKGPVSRPIFPVDRLPGHVEKLEEENRAILKRADMQYVIDALNLLDRGKQDQYLKWYSLTVGDIRSGVRCPGCFGAGMERGHGKWICKDCDASSNDAHLTALQEYRILFGGQITSNDAQRFLGLINIQSAIRLLSSSSQYTGNQKRNRKWTIPNEKYRLDQLVNHLMYKKKS</sequence>
<dbReference type="RefSeq" id="WP_157295989.1">
    <property type="nucleotide sequence ID" value="NZ_JBHTCT010000012.1"/>
</dbReference>
<name>A0ABW2NH64_9BACL</name>
<gene>
    <name evidence="2" type="ORF">ACFQQH_06210</name>
</gene>
<evidence type="ECO:0000313" key="2">
    <source>
        <dbReference type="EMBL" id="MFC7364723.1"/>
    </source>
</evidence>
<dbReference type="PROSITE" id="PS50965">
    <property type="entry name" value="NERD"/>
    <property type="match status" value="1"/>
</dbReference>
<organism evidence="2 3">
    <name type="scientific">Bhargavaea changchunensis</name>
    <dbReference type="NCBI Taxonomy" id="2134037"/>
    <lineage>
        <taxon>Bacteria</taxon>
        <taxon>Bacillati</taxon>
        <taxon>Bacillota</taxon>
        <taxon>Bacilli</taxon>
        <taxon>Bacillales</taxon>
        <taxon>Caryophanaceae</taxon>
        <taxon>Bhargavaea</taxon>
    </lineage>
</organism>
<dbReference type="Proteomes" id="UP001596483">
    <property type="component" value="Unassembled WGS sequence"/>
</dbReference>
<comment type="caution">
    <text evidence="2">The sequence shown here is derived from an EMBL/GenBank/DDBJ whole genome shotgun (WGS) entry which is preliminary data.</text>
</comment>
<dbReference type="InterPro" id="IPR011528">
    <property type="entry name" value="NERD"/>
</dbReference>
<protein>
    <submittedName>
        <fullName evidence="2">Nuclease-related domain-containing protein</fullName>
    </submittedName>
</protein>